<evidence type="ECO:0000256" key="8">
    <source>
        <dbReference type="ARBA" id="ARBA00041547"/>
    </source>
</evidence>
<accession>A0A2D4KK65</accession>
<feature type="repeat" description="WD" evidence="9">
    <location>
        <begin position="168"/>
        <end position="181"/>
    </location>
</feature>
<dbReference type="GO" id="GO:0006915">
    <property type="term" value="P:apoptotic process"/>
    <property type="evidence" value="ECO:0007669"/>
    <property type="project" value="UniProtKB-KW"/>
</dbReference>
<keyword evidence="1" id="KW-0963">Cytoplasm</keyword>
<dbReference type="PROSITE" id="PS50082">
    <property type="entry name" value="WD_REPEATS_2"/>
    <property type="match status" value="1"/>
</dbReference>
<evidence type="ECO:0000256" key="3">
    <source>
        <dbReference type="ARBA" id="ARBA00022703"/>
    </source>
</evidence>
<evidence type="ECO:0000256" key="4">
    <source>
        <dbReference type="ARBA" id="ARBA00022737"/>
    </source>
</evidence>
<proteinExistence type="predicted"/>
<dbReference type="PANTHER" id="PTHR10971">
    <property type="entry name" value="MRNA EXPORT FACTOR AND BUB3"/>
    <property type="match status" value="1"/>
</dbReference>
<organism evidence="11">
    <name type="scientific">Micrurus paraensis</name>
    <dbReference type="NCBI Taxonomy" id="1970185"/>
    <lineage>
        <taxon>Eukaryota</taxon>
        <taxon>Metazoa</taxon>
        <taxon>Chordata</taxon>
        <taxon>Craniata</taxon>
        <taxon>Vertebrata</taxon>
        <taxon>Euteleostomi</taxon>
        <taxon>Lepidosauria</taxon>
        <taxon>Squamata</taxon>
        <taxon>Bifurcata</taxon>
        <taxon>Unidentata</taxon>
        <taxon>Episquamata</taxon>
        <taxon>Toxicofera</taxon>
        <taxon>Serpentes</taxon>
        <taxon>Colubroidea</taxon>
        <taxon>Elapidae</taxon>
        <taxon>Elapinae</taxon>
        <taxon>Micrurus</taxon>
    </lineage>
</organism>
<dbReference type="SMART" id="SM00320">
    <property type="entry name" value="WD40"/>
    <property type="match status" value="4"/>
</dbReference>
<evidence type="ECO:0000256" key="5">
    <source>
        <dbReference type="ARBA" id="ARBA00024190"/>
    </source>
</evidence>
<reference evidence="11" key="1">
    <citation type="submission" date="2017-07" db="EMBL/GenBank/DDBJ databases">
        <authorList>
            <person name="Mikheyev A."/>
            <person name="Grau M."/>
        </authorList>
    </citation>
    <scope>NUCLEOTIDE SEQUENCE</scope>
    <source>
        <tissue evidence="11">Venom_gland</tissue>
    </source>
</reference>
<dbReference type="GO" id="GO:0120293">
    <property type="term" value="C:dynein axonemal particle"/>
    <property type="evidence" value="ECO:0007669"/>
    <property type="project" value="UniProtKB-SubCell"/>
</dbReference>
<dbReference type="EMBL" id="IACL01075141">
    <property type="protein sequence ID" value="LAB09101.1"/>
    <property type="molecule type" value="Transcribed_RNA"/>
</dbReference>
<keyword evidence="4" id="KW-0677">Repeat</keyword>
<sequence length="393" mass="43486">MRRDAEARRRGEGGGEDSGPVGCRWTQGRVLAVMSAGGLLEKPQVIAHTQHSLNYTVFDCKWVPCSARLLCLGNFPRGTGVIQLYELQGGRLVLLREIEKSRPIKCATFGAASLQQRYLATGDFGGNLNIWNLEAPEIPVYSVKGHKEIINSIDGVGGLGIGEGAPEIVTGSRDGTVKVWDPRQKDFPVANMEPAQGESTRDCWTVAFGNAYNQEERVVCAGYDNGDIKLFDLRNMTLRWETNIKNGVCSVEFDRKDINMNKLVATSLEGKFFVFDMRTQHPTKGFASVSEKAHKSTMWQVRHLPQNRDVFVTSGGAGNLHLWKYEYPAQRSKKDSEGREMGVAGSVSLLQNVTLSTQPISSLDWSPDKRGLCVCSSFDQTVRVLIVTKLNKI</sequence>
<evidence type="ECO:0000256" key="1">
    <source>
        <dbReference type="ARBA" id="ARBA00022490"/>
    </source>
</evidence>
<name>A0A2D4KK65_9SAUR</name>
<keyword evidence="3" id="KW-0053">Apoptosis</keyword>
<feature type="region of interest" description="Disordered" evidence="10">
    <location>
        <begin position="1"/>
        <end position="22"/>
    </location>
</feature>
<dbReference type="Pfam" id="PF00400">
    <property type="entry name" value="WD40"/>
    <property type="match status" value="2"/>
</dbReference>
<dbReference type="SUPFAM" id="SSF50978">
    <property type="entry name" value="WD40 repeat-like"/>
    <property type="match status" value="1"/>
</dbReference>
<comment type="function">
    <text evidence="6">Key assembly factor specifically required for the stability of axonemal dynein heavy chains in cytoplasm.</text>
</comment>
<evidence type="ECO:0000256" key="2">
    <source>
        <dbReference type="ARBA" id="ARBA00022574"/>
    </source>
</evidence>
<dbReference type="AlphaFoldDB" id="A0A2D4KK65"/>
<dbReference type="InterPro" id="IPR015943">
    <property type="entry name" value="WD40/YVTN_repeat-like_dom_sf"/>
</dbReference>
<evidence type="ECO:0000313" key="11">
    <source>
        <dbReference type="EMBL" id="LAB09101.1"/>
    </source>
</evidence>
<dbReference type="InterPro" id="IPR001680">
    <property type="entry name" value="WD40_rpt"/>
</dbReference>
<evidence type="ECO:0000256" key="9">
    <source>
        <dbReference type="PROSITE-ProRule" id="PRU00221"/>
    </source>
</evidence>
<dbReference type="InterPro" id="IPR036322">
    <property type="entry name" value="WD40_repeat_dom_sf"/>
</dbReference>
<protein>
    <recommendedName>
        <fullName evidence="7">Dynein axonemal assembly factor 10</fullName>
    </recommendedName>
    <alternativeName>
        <fullName evidence="8">WD repeat-containing protein 92</fullName>
    </alternativeName>
</protein>
<dbReference type="FunFam" id="2.130.10.10:FF:000258">
    <property type="entry name" value="WD repeat-containing protein 92"/>
    <property type="match status" value="1"/>
</dbReference>
<evidence type="ECO:0000256" key="6">
    <source>
        <dbReference type="ARBA" id="ARBA00037430"/>
    </source>
</evidence>
<comment type="subcellular location">
    <subcellularLocation>
        <location evidence="5">Dynein axonemal particle</location>
    </subcellularLocation>
</comment>
<evidence type="ECO:0000256" key="10">
    <source>
        <dbReference type="SAM" id="MobiDB-lite"/>
    </source>
</evidence>
<evidence type="ECO:0000256" key="7">
    <source>
        <dbReference type="ARBA" id="ARBA00039643"/>
    </source>
</evidence>
<dbReference type="Gene3D" id="2.130.10.10">
    <property type="entry name" value="YVTN repeat-like/Quinoprotein amine dehydrogenase"/>
    <property type="match status" value="1"/>
</dbReference>
<keyword evidence="2 9" id="KW-0853">WD repeat</keyword>
<reference evidence="11" key="2">
    <citation type="submission" date="2017-11" db="EMBL/GenBank/DDBJ databases">
        <title>Coralsnake Venomics: Analyses of Venom Gland Transcriptomes and Proteomes of Six Brazilian Taxa.</title>
        <authorList>
            <person name="Aird S.D."/>
            <person name="Jorge da Silva N."/>
            <person name="Qiu L."/>
            <person name="Villar-Briones A."/>
            <person name="Aparecida-Saddi V."/>
            <person name="Campos-Telles M.P."/>
            <person name="Grau M."/>
            <person name="Mikheyev A.S."/>
        </authorList>
    </citation>
    <scope>NUCLEOTIDE SEQUENCE</scope>
    <source>
        <tissue evidence="11">Venom_gland</tissue>
    </source>
</reference>
<feature type="compositionally biased region" description="Basic and acidic residues" evidence="10">
    <location>
        <begin position="1"/>
        <end position="13"/>
    </location>
</feature>